<evidence type="ECO:0000313" key="3">
    <source>
        <dbReference type="Proteomes" id="UP000574369"/>
    </source>
</evidence>
<evidence type="ECO:0000313" key="2">
    <source>
        <dbReference type="EMBL" id="MBB3197222.1"/>
    </source>
</evidence>
<dbReference type="EMBL" id="JACHXO010000011">
    <property type="protein sequence ID" value="MBB3197222.1"/>
    <property type="molecule type" value="Genomic_DNA"/>
</dbReference>
<protein>
    <submittedName>
        <fullName evidence="2">Uncharacterized protein</fullName>
    </submittedName>
</protein>
<accession>A0ABR6GYM5</accession>
<evidence type="ECO:0000256" key="1">
    <source>
        <dbReference type="SAM" id="MobiDB-lite"/>
    </source>
</evidence>
<proteinExistence type="predicted"/>
<feature type="region of interest" description="Disordered" evidence="1">
    <location>
        <begin position="40"/>
        <end position="60"/>
    </location>
</feature>
<sequence>MNGCGRGNAGGQKRRSISQTAGRFCALPVSTAEARRIRRRGMGLASSPSWRNDAPTPVMRSHRPFSRRAAASPDDCVASPSLVLDAAFWRWFSPSGVSA</sequence>
<gene>
    <name evidence="2" type="ORF">FHS28_004649</name>
</gene>
<name>A0ABR6GYM5_9BURK</name>
<dbReference type="Proteomes" id="UP000574369">
    <property type="component" value="Unassembled WGS sequence"/>
</dbReference>
<comment type="caution">
    <text evidence="2">The sequence shown here is derived from an EMBL/GenBank/DDBJ whole genome shotgun (WGS) entry which is preliminary data.</text>
</comment>
<organism evidence="2 3">
    <name type="scientific">Roseateles terrae</name>
    <dbReference type="NCBI Taxonomy" id="431060"/>
    <lineage>
        <taxon>Bacteria</taxon>
        <taxon>Pseudomonadati</taxon>
        <taxon>Pseudomonadota</taxon>
        <taxon>Betaproteobacteria</taxon>
        <taxon>Burkholderiales</taxon>
        <taxon>Sphaerotilaceae</taxon>
        <taxon>Roseateles</taxon>
    </lineage>
</organism>
<reference evidence="2 3" key="1">
    <citation type="submission" date="2020-08" db="EMBL/GenBank/DDBJ databases">
        <title>Genomic Encyclopedia of Type Strains, Phase III (KMG-III): the genomes of soil and plant-associated and newly described type strains.</title>
        <authorList>
            <person name="Whitman W."/>
        </authorList>
    </citation>
    <scope>NUCLEOTIDE SEQUENCE [LARGE SCALE GENOMIC DNA]</scope>
    <source>
        <strain evidence="2 3">CECT 7247</strain>
    </source>
</reference>
<keyword evidence="3" id="KW-1185">Reference proteome</keyword>